<dbReference type="Pfam" id="PF19291">
    <property type="entry name" value="TREH_N"/>
    <property type="match status" value="1"/>
</dbReference>
<dbReference type="Gene3D" id="1.50.10.10">
    <property type="match status" value="1"/>
</dbReference>
<protein>
    <submittedName>
        <fullName evidence="3">GH15 family glucan-1,4-alpha-glucosidase</fullName>
    </submittedName>
</protein>
<feature type="domain" description="Trehalase-like N-terminal" evidence="2">
    <location>
        <begin position="7"/>
        <end position="137"/>
    </location>
</feature>
<dbReference type="PANTHER" id="PTHR31616:SF0">
    <property type="entry name" value="GLUCAN 1,4-ALPHA-GLUCOSIDASE"/>
    <property type="match status" value="1"/>
</dbReference>
<proteinExistence type="predicted"/>
<gene>
    <name evidence="3" type="ORF">C8J25_10820</name>
</gene>
<evidence type="ECO:0000259" key="2">
    <source>
        <dbReference type="Pfam" id="PF19291"/>
    </source>
</evidence>
<dbReference type="GeneID" id="91006933"/>
<evidence type="ECO:0000313" key="3">
    <source>
        <dbReference type="EMBL" id="PTW44932.1"/>
    </source>
</evidence>
<dbReference type="InterPro" id="IPR012341">
    <property type="entry name" value="6hp_glycosidase-like_sf"/>
</dbReference>
<evidence type="ECO:0000313" key="4">
    <source>
        <dbReference type="Proteomes" id="UP000244013"/>
    </source>
</evidence>
<dbReference type="GO" id="GO:0004553">
    <property type="term" value="F:hydrolase activity, hydrolyzing O-glycosyl compounds"/>
    <property type="evidence" value="ECO:0007669"/>
    <property type="project" value="TreeGrafter"/>
</dbReference>
<dbReference type="OrthoDB" id="3902805at2"/>
<dbReference type="Proteomes" id="UP000244013">
    <property type="component" value="Unassembled WGS sequence"/>
</dbReference>
<dbReference type="AlphaFoldDB" id="A0A2T5U0B5"/>
<dbReference type="PANTHER" id="PTHR31616">
    <property type="entry name" value="TREHALASE"/>
    <property type="match status" value="1"/>
</dbReference>
<comment type="caution">
    <text evidence="3">The sequence shown here is derived from an EMBL/GenBank/DDBJ whole genome shotgun (WGS) entry which is preliminary data.</text>
</comment>
<dbReference type="Pfam" id="PF00723">
    <property type="entry name" value="Glyco_hydro_15"/>
    <property type="match status" value="1"/>
</dbReference>
<reference evidence="3 4" key="1">
    <citation type="submission" date="2018-04" db="EMBL/GenBank/DDBJ databases">
        <title>Genomic Encyclopedia of Type Strains, Phase III (KMG-III): the genomes of soil and plant-associated and newly described type strains.</title>
        <authorList>
            <person name="Whitman W."/>
        </authorList>
    </citation>
    <scope>NUCLEOTIDE SEQUENCE [LARGE SCALE GENOMIC DNA]</scope>
    <source>
        <strain evidence="3 4">MA-olki</strain>
    </source>
</reference>
<dbReference type="InterPro" id="IPR008928">
    <property type="entry name" value="6-hairpin_glycosidase_sf"/>
</dbReference>
<dbReference type="EMBL" id="QAYE01000008">
    <property type="protein sequence ID" value="PTW44932.1"/>
    <property type="molecule type" value="Genomic_DNA"/>
</dbReference>
<feature type="domain" description="GH15-like" evidence="1">
    <location>
        <begin position="232"/>
        <end position="595"/>
    </location>
</feature>
<dbReference type="GO" id="GO:0005975">
    <property type="term" value="P:carbohydrate metabolic process"/>
    <property type="evidence" value="ECO:0007669"/>
    <property type="project" value="InterPro"/>
</dbReference>
<name>A0A2T5U0B5_9SPHN</name>
<dbReference type="SUPFAM" id="SSF48208">
    <property type="entry name" value="Six-hairpin glycosidases"/>
    <property type="match status" value="1"/>
</dbReference>
<dbReference type="RefSeq" id="WP_107955092.1">
    <property type="nucleotide sequence ID" value="NZ_QAYE01000008.1"/>
</dbReference>
<organism evidence="3 4">
    <name type="scientific">Sphingomonas faeni</name>
    <dbReference type="NCBI Taxonomy" id="185950"/>
    <lineage>
        <taxon>Bacteria</taxon>
        <taxon>Pseudomonadati</taxon>
        <taxon>Pseudomonadota</taxon>
        <taxon>Alphaproteobacteria</taxon>
        <taxon>Sphingomonadales</taxon>
        <taxon>Sphingomonadaceae</taxon>
        <taxon>Sphingomonas</taxon>
    </lineage>
</organism>
<sequence>MADLGDKHAISIADHGAIGNLETIALVDTAGTIDYLCWPCLDSASVFARLLDGDKGGHFSVEPDLPDANIVQMYLPETNILLTRWMANAASVDLVDLMPVGNDKDDAPSRLVRRLTCTRGSATVRVRCAPRFDYGVMGRTASVTTSDADVSRGMFDHESGLALAVHGAATLVADGCDLTAEIHLGEGDTVSLILSNPDDVSLDTDALDAIVEKDIAHWRAWSRKSRYRGRWRETVERSAMALKLLTSRKHGSIAAAATFGLPEAHGGVRNWDYRATWIRDSSFTVYALLRLGYQGEAVGFLHWAMDRAQACSKGHLGVMYALDGGEIADERKLDLAGFEGATPIVVGNEAKDQTQHDIYGALLDATYLGSKYGEPIAHDSWVAIGRIVDQVCETWDTPDSGIWEVRGPNKHYLHSRLMSWVAVDRAVRLAQKRSLPAPLVRWSETRTAIHDDIWANFWNDDLGRFVRAIGDAPEDLAVDGALLMMPLVRFVGATDPKWLATLEAIGEDLSDDGQVYRYRIDDGLPGQEGTFVACSFWYVECLARAGRLDEARLNFEKLLAHGNHLGLFAEEIAQDGSFLGNFPQGFSHLALISAAFYLDRALDSDGPREWA</sequence>
<accession>A0A2T5U0B5</accession>
<dbReference type="InterPro" id="IPR011613">
    <property type="entry name" value="GH15-like"/>
</dbReference>
<dbReference type="InterPro" id="IPR045582">
    <property type="entry name" value="Trehalase-like_N"/>
</dbReference>
<evidence type="ECO:0000259" key="1">
    <source>
        <dbReference type="Pfam" id="PF00723"/>
    </source>
</evidence>